<evidence type="ECO:0000256" key="1">
    <source>
        <dbReference type="ARBA" id="ARBA00023002"/>
    </source>
</evidence>
<evidence type="ECO:0000313" key="3">
    <source>
        <dbReference type="EMBL" id="MBB5272406.1"/>
    </source>
</evidence>
<evidence type="ECO:0000259" key="2">
    <source>
        <dbReference type="Pfam" id="PF01266"/>
    </source>
</evidence>
<evidence type="ECO:0000313" key="4">
    <source>
        <dbReference type="Proteomes" id="UP000532440"/>
    </source>
</evidence>
<sequence length="381" mass="40539">MSVATDADVIVLGAGIVGAACAWRLAERGLRVQVLEREAVPAAGSTGRSAAGVRHQFSEEANILLSMASIAEYRTMPESDYRPTGYLFLVPQAQWDAHERAAALQRMHGIPVRTLSPAEAAGLVPATTEGLRGATFCPIDGVVDPHGICMTYAARARALGASFAFSCEAVGIGHDGSRWQVEGRSGRFRAPLLVNAAGAWAGGVAALAGLDLPVGPARRMVWTSAPLPDGFGMALPCPLTVDLGSGFWFRSERDRLIFGLANPADTGFSEGIDWEWLEPTWTAGSERFEWFAELAVDRRACWWGYYENTPDHNPVLGRRPGAEGWIDACGFSGHGVQHAAAVGRLIAQEALGEPSFIDIEALRIGRFSAPGATGGGERLVV</sequence>
<dbReference type="InterPro" id="IPR036188">
    <property type="entry name" value="FAD/NAD-bd_sf"/>
</dbReference>
<reference evidence="3 4" key="1">
    <citation type="submission" date="2020-08" db="EMBL/GenBank/DDBJ databases">
        <title>Genomic Encyclopedia of Type Strains, Phase IV (KMG-IV): sequencing the most valuable type-strain genomes for metagenomic binning, comparative biology and taxonomic classification.</title>
        <authorList>
            <person name="Goeker M."/>
        </authorList>
    </citation>
    <scope>NUCLEOTIDE SEQUENCE [LARGE SCALE GENOMIC DNA]</scope>
    <source>
        <strain evidence="3 4">DSM 29781</strain>
    </source>
</reference>
<keyword evidence="1 3" id="KW-0560">Oxidoreductase</keyword>
<organism evidence="3 4">
    <name type="scientific">Quisquiliibacterium transsilvanicum</name>
    <dbReference type="NCBI Taxonomy" id="1549638"/>
    <lineage>
        <taxon>Bacteria</taxon>
        <taxon>Pseudomonadati</taxon>
        <taxon>Pseudomonadota</taxon>
        <taxon>Betaproteobacteria</taxon>
        <taxon>Burkholderiales</taxon>
        <taxon>Burkholderiaceae</taxon>
        <taxon>Quisquiliibacterium</taxon>
    </lineage>
</organism>
<dbReference type="Proteomes" id="UP000532440">
    <property type="component" value="Unassembled WGS sequence"/>
</dbReference>
<dbReference type="EMBL" id="JACHGB010000004">
    <property type="protein sequence ID" value="MBB5272406.1"/>
    <property type="molecule type" value="Genomic_DNA"/>
</dbReference>
<gene>
    <name evidence="3" type="ORF">HNQ70_002420</name>
</gene>
<feature type="domain" description="FAD dependent oxidoreductase" evidence="2">
    <location>
        <begin position="8"/>
        <end position="348"/>
    </location>
</feature>
<dbReference type="SUPFAM" id="SSF51905">
    <property type="entry name" value="FAD/NAD(P)-binding domain"/>
    <property type="match status" value="1"/>
</dbReference>
<dbReference type="AlphaFoldDB" id="A0A7W8HJ77"/>
<dbReference type="Gene3D" id="3.30.9.10">
    <property type="entry name" value="D-Amino Acid Oxidase, subunit A, domain 2"/>
    <property type="match status" value="1"/>
</dbReference>
<dbReference type="PANTHER" id="PTHR13847:SF287">
    <property type="entry name" value="FAD-DEPENDENT OXIDOREDUCTASE DOMAIN-CONTAINING PROTEIN 1"/>
    <property type="match status" value="1"/>
</dbReference>
<dbReference type="RefSeq" id="WP_183967796.1">
    <property type="nucleotide sequence ID" value="NZ_BAABEW010000025.1"/>
</dbReference>
<dbReference type="PANTHER" id="PTHR13847">
    <property type="entry name" value="SARCOSINE DEHYDROGENASE-RELATED"/>
    <property type="match status" value="1"/>
</dbReference>
<accession>A0A7W8HJ77</accession>
<dbReference type="InterPro" id="IPR006076">
    <property type="entry name" value="FAD-dep_OxRdtase"/>
</dbReference>
<dbReference type="GO" id="GO:0005737">
    <property type="term" value="C:cytoplasm"/>
    <property type="evidence" value="ECO:0007669"/>
    <property type="project" value="TreeGrafter"/>
</dbReference>
<dbReference type="Gene3D" id="3.50.50.60">
    <property type="entry name" value="FAD/NAD(P)-binding domain"/>
    <property type="match status" value="1"/>
</dbReference>
<protein>
    <submittedName>
        <fullName evidence="3">Sarcosine oxidase subunit beta</fullName>
        <ecNumber evidence="3">1.5.3.1</ecNumber>
    </submittedName>
</protein>
<name>A0A7W8HJ77_9BURK</name>
<dbReference type="EC" id="1.5.3.1" evidence="3"/>
<proteinExistence type="predicted"/>
<comment type="caution">
    <text evidence="3">The sequence shown here is derived from an EMBL/GenBank/DDBJ whole genome shotgun (WGS) entry which is preliminary data.</text>
</comment>
<dbReference type="Pfam" id="PF01266">
    <property type="entry name" value="DAO"/>
    <property type="match status" value="1"/>
</dbReference>
<keyword evidence="4" id="KW-1185">Reference proteome</keyword>
<dbReference type="GO" id="GO:0008115">
    <property type="term" value="F:sarcosine oxidase activity"/>
    <property type="evidence" value="ECO:0007669"/>
    <property type="project" value="UniProtKB-EC"/>
</dbReference>